<name>A0A0M9G9Q5_LEPPY</name>
<dbReference type="GeneID" id="26900357"/>
<accession>A0A0M9G9Q5</accession>
<dbReference type="RefSeq" id="XP_015664106.1">
    <property type="nucleotide sequence ID" value="XM_015796098.1"/>
</dbReference>
<sequence>MACVISTADAQYSSDVVCSIIAKDAYTLLFVLSASAAAADRHAAPVAESDGGDSADPFGYRVFSSRTSPTSSTAGEGVSAASDQGNHPTIREYLWAHVAAHRATQEISPSAFEPTSRGAPLPCLCCCLRDVHSRSPRHKVHVPPSSSTESRERNVASATIANAFAELRATEYLAATAATAGPALSPAETSAGSPDSTTGALRGAGTPLRRLHVVRHHGEGGFIDVWCVFECGCCALATFALALMEADSRRVRLHDCVWVPRPINCAKEQHRLSSSVAATGSTLERSSSLTEAATTALICPLRSTTNGCAEGKEMLILTPHRPADDVAPKLHFVRLRCGNRAAADIRLSGSAASARDDKDSPAMQGWRLHAQGWFYLDELFRVPPSLTRPTEGNEAAVADEHKLKDVPHGGASEAHALSNSACVSLRSVRWLPDALDCSHGFPLLAVLYAAPALSIGDSCLDTLSVCCLVEDESDRCDARHPNRESVMTRTVTDVTDPPPIHVSGRVLMGPWSVRGLTLAHPSFLFAATLGTPLHGTGLASKQSAENGERAMRRGSERGTAADAFRSTRRAMTQAPTEIVGVFQRPAQEPYAASRLFRAARRHSHKVDQESAEVVSNSEPAQWDQKRSEGAFAFVLYGAAGEVARCALDGYPECASTVLLAHDAFHNGGDPRTAADGGVRAVARIGALFAGSTAASAAEGGYTAVLLTIVAQPIRRIRGLAADVVASNRRAFAPDSRKQEGACRYSVQLTQRVRVDLTGLPRSPSSLPSAATAPLSALVSVDQMLHWTTCGARSNRQRGSSGDSVCMLICGYAACREGSVDVVHEGVFALSSVQTCISPVDDKSVVTAAAATPETPPPPFGTVKQDKKAKICICAQGVSAIEFARSCRLCSSMDSTSMDVLSHSPLSVVGSHALPSTALPSNVLPVALAWVHSTPRNKDGFSSGITSVGCELAACVELMDVVALLRSGDVVGWRCDTEAPRTADKISSGRHEEALQLVLRLGTLQYAKATNTPSGSSPTQRDRETKFLQVLLNEGAGPADASMKVVVTRKNKETHAAAVLLVIAAGPLVGVVRLADGHVERVIDVRTANTKSVWTSSTSVSTMQLEQLPVTEPYSCTSQGSGVEGCGETFSFLWTGVLTSDDTAAEQQQLARDAASSVVANTKSTSGKTSVSNLRVRRRVRTMTCVLQLGVVSWADIAASHACVANADGAALCQLLRDSIHGPSLREDGQAAAVGAAAAASRASSLVTFTPPPSIVLLQNSIAWFGEEVASGDAAGNRANDDAVETPLWPPQTSKLCPFFGWFNAASKANEVSATETEREARLPTEAASLCVCDAALLHTVWPGRRFLSEKATVSEEAVRDESGLCPALGYSSNNGQQNPFIRRLRWSWEAEGDAASTKESAGENMPRSADALLRQLLCRPLRVAPVPLYNADAATATAAAARLLVVRLPRLVADMDWATKVSVALDRENSDGAGLNFTDFALQQVLYITSLTGPAALRDSLHSPVSASLHNLVLCTLLLTESDVTRSASLASTSRSVPRDRLASFLLCGIPSTPVDRATPSASLGPAARSKAANAGVSGVRLTWHWIPLPPVEVNSEAVPVGVTRVLPTASSPSLLSSPAHRAANALSATQETVAFQDRVCVFYCEGVTAATAANPSPLFVQSRLVIRHAQLCATLASGCMSDSDRRSADDAESVFAYVAVDPALICWQSISRSDVCE</sequence>
<feature type="compositionally biased region" description="Basic and acidic residues" evidence="1">
    <location>
        <begin position="546"/>
        <end position="556"/>
    </location>
</feature>
<evidence type="ECO:0000256" key="1">
    <source>
        <dbReference type="SAM" id="MobiDB-lite"/>
    </source>
</evidence>
<dbReference type="VEuPathDB" id="TriTrypDB:LpyrH10_01_0590"/>
<dbReference type="EMBL" id="LGTL01000001">
    <property type="protein sequence ID" value="KPA85667.1"/>
    <property type="molecule type" value="Genomic_DNA"/>
</dbReference>
<evidence type="ECO:0000313" key="2">
    <source>
        <dbReference type="EMBL" id="KPA85667.1"/>
    </source>
</evidence>
<feature type="region of interest" description="Disordered" evidence="1">
    <location>
        <begin position="66"/>
        <end position="85"/>
    </location>
</feature>
<gene>
    <name evidence="2" type="ORF">ABB37_00059</name>
</gene>
<feature type="region of interest" description="Disordered" evidence="1">
    <location>
        <begin position="183"/>
        <end position="203"/>
    </location>
</feature>
<feature type="region of interest" description="Disordered" evidence="1">
    <location>
        <begin position="537"/>
        <end position="561"/>
    </location>
</feature>
<protein>
    <submittedName>
        <fullName evidence="2">Uncharacterized protein</fullName>
    </submittedName>
</protein>
<dbReference type="OrthoDB" id="266024at2759"/>
<reference evidence="2 3" key="1">
    <citation type="submission" date="2015-07" db="EMBL/GenBank/DDBJ databases">
        <title>High-quality genome of monoxenous trypanosomatid Leptomonas pyrrhocoris.</title>
        <authorList>
            <person name="Flegontov P."/>
            <person name="Butenko A."/>
            <person name="Firsov S."/>
            <person name="Vlcek C."/>
            <person name="Logacheva M.D."/>
            <person name="Field M."/>
            <person name="Filatov D."/>
            <person name="Flegontova O."/>
            <person name="Gerasimov E."/>
            <person name="Jackson A.P."/>
            <person name="Kelly S."/>
            <person name="Opperdoes F."/>
            <person name="O'Reilly A."/>
            <person name="Votypka J."/>
            <person name="Yurchenko V."/>
            <person name="Lukes J."/>
        </authorList>
    </citation>
    <scope>NUCLEOTIDE SEQUENCE [LARGE SCALE GENOMIC DNA]</scope>
    <source>
        <strain evidence="2">H10</strain>
    </source>
</reference>
<keyword evidence="3" id="KW-1185">Reference proteome</keyword>
<dbReference type="Proteomes" id="UP000037923">
    <property type="component" value="Unassembled WGS sequence"/>
</dbReference>
<dbReference type="EMBL" id="LGTL01000001">
    <property type="protein sequence ID" value="KPA85666.1"/>
    <property type="molecule type" value="Genomic_DNA"/>
</dbReference>
<feature type="compositionally biased region" description="Polar residues" evidence="1">
    <location>
        <begin position="190"/>
        <end position="199"/>
    </location>
</feature>
<dbReference type="RefSeq" id="XP_015664105.1">
    <property type="nucleotide sequence ID" value="XM_015796097.1"/>
</dbReference>
<evidence type="ECO:0000313" key="3">
    <source>
        <dbReference type="Proteomes" id="UP000037923"/>
    </source>
</evidence>
<proteinExistence type="predicted"/>
<organism evidence="2 3">
    <name type="scientific">Leptomonas pyrrhocoris</name>
    <name type="common">Firebug parasite</name>
    <dbReference type="NCBI Taxonomy" id="157538"/>
    <lineage>
        <taxon>Eukaryota</taxon>
        <taxon>Discoba</taxon>
        <taxon>Euglenozoa</taxon>
        <taxon>Kinetoplastea</taxon>
        <taxon>Metakinetoplastina</taxon>
        <taxon>Trypanosomatida</taxon>
        <taxon>Trypanosomatidae</taxon>
        <taxon>Leishmaniinae</taxon>
        <taxon>Leptomonas</taxon>
    </lineage>
</organism>
<dbReference type="OMA" id="LIHSICA"/>
<comment type="caution">
    <text evidence="2">The sequence shown here is derived from an EMBL/GenBank/DDBJ whole genome shotgun (WGS) entry which is preliminary data.</text>
</comment>